<keyword evidence="3" id="KW-0479">Metal-binding</keyword>
<dbReference type="PANTHER" id="PTHR46105:SF28">
    <property type="entry name" value="ZINC FINGER PROTEIN 37-LIKE"/>
    <property type="match status" value="1"/>
</dbReference>
<dbReference type="InterPro" id="IPR050457">
    <property type="entry name" value="ZnFinger_BTB_dom_contain"/>
</dbReference>
<feature type="domain" description="C2H2-type" evidence="13">
    <location>
        <begin position="439"/>
        <end position="466"/>
    </location>
</feature>
<feature type="domain" description="C2H2-type" evidence="13">
    <location>
        <begin position="467"/>
        <end position="494"/>
    </location>
</feature>
<dbReference type="PROSITE" id="PS50157">
    <property type="entry name" value="ZINC_FINGER_C2H2_2"/>
    <property type="match status" value="8"/>
</dbReference>
<feature type="domain" description="C2H2-type" evidence="13">
    <location>
        <begin position="495"/>
        <end position="522"/>
    </location>
</feature>
<keyword evidence="7" id="KW-0805">Transcription regulation</keyword>
<accession>A0A0A1WEZ2</accession>
<feature type="region of interest" description="Disordered" evidence="12">
    <location>
        <begin position="198"/>
        <end position="233"/>
    </location>
</feature>
<keyword evidence="9" id="KW-0804">Transcription</keyword>
<dbReference type="FunFam" id="3.30.160.60:FF:000072">
    <property type="entry name" value="zinc finger protein 143 isoform X1"/>
    <property type="match status" value="1"/>
</dbReference>
<comment type="similarity">
    <text evidence="2">Belongs to the krueppel C2H2-type zinc-finger protein family.</text>
</comment>
<evidence type="ECO:0000256" key="10">
    <source>
        <dbReference type="ARBA" id="ARBA00023242"/>
    </source>
</evidence>
<comment type="subcellular location">
    <subcellularLocation>
        <location evidence="1">Nucleus</location>
    </subcellularLocation>
</comment>
<sequence>MEIERDNAKIQCTDFKKCGEIATLLSIGKPEFFLNCGFCEYTFLQLDNFIRHMYEDHQNEFPDCELKQELAEMVEEKYSSDTEEIEDHNSVNDFMLKGFEKVEIEVDTSEEHISIDIGENFKKEYWDEEDEEDLLENTLPASAQEECLKEDKKKITETQKYKNELLDDELYSEDTLDDFTITERITKVEIESTSIRRRNEKRKKNTSKDGRMSEETATDSDIPEENENLSYIEENRHIPKKRLKLEEKELANNSDEFDDSNVGKISEENEVSDSGHSENKKKGSLYEAQTKTILKPTKVAIPNIILNDKQCKALADIYKTHACLWDEKDITYRFCNRREEALKSILEKCNETFGLSLTQNELEREIVRMRKITSIEKRQKILSKRKNIKFKPLFCTYYKHIEYLEVDVSPFECTICETLLPGLGKLKVHVASHDGSLPFKCHLCGHGFQLASNLTIHLRRHVQDYIYVCEICNKSYATTTDLKIHMRTHTGERPYVCSICGQSRTTASHLFLHTLRHQNRRRHQCKICSKAFISKGTLKDHMLVHSQVRDNICDICQKGFKTKKHLYQHKLIHSAEKKYECKFCGKRFAQSAGLKGHMKTHGTKLSAT</sequence>
<evidence type="ECO:0000256" key="8">
    <source>
        <dbReference type="ARBA" id="ARBA00023125"/>
    </source>
</evidence>
<evidence type="ECO:0000256" key="9">
    <source>
        <dbReference type="ARBA" id="ARBA00023163"/>
    </source>
</evidence>
<dbReference type="FunFam" id="3.30.160.60:FF:000621">
    <property type="entry name" value="FLT3-interacting zinc finger 1"/>
    <property type="match status" value="1"/>
</dbReference>
<evidence type="ECO:0000256" key="12">
    <source>
        <dbReference type="SAM" id="MobiDB-lite"/>
    </source>
</evidence>
<feature type="domain" description="C2H2-type" evidence="13">
    <location>
        <begin position="411"/>
        <end position="438"/>
    </location>
</feature>
<dbReference type="OrthoDB" id="427030at2759"/>
<dbReference type="PANTHER" id="PTHR46105">
    <property type="entry name" value="AGAP004733-PA"/>
    <property type="match status" value="1"/>
</dbReference>
<dbReference type="Pfam" id="PF00096">
    <property type="entry name" value="zf-C2H2"/>
    <property type="match status" value="6"/>
</dbReference>
<dbReference type="SMART" id="SM00355">
    <property type="entry name" value="ZnF_C2H2"/>
    <property type="match status" value="8"/>
</dbReference>
<evidence type="ECO:0000256" key="7">
    <source>
        <dbReference type="ARBA" id="ARBA00023015"/>
    </source>
</evidence>
<name>A0A0A1WEZ2_ZEUCU</name>
<feature type="compositionally biased region" description="Acidic residues" evidence="12">
    <location>
        <begin position="216"/>
        <end position="227"/>
    </location>
</feature>
<keyword evidence="8" id="KW-0238">DNA-binding</keyword>
<dbReference type="GO" id="GO:0005634">
    <property type="term" value="C:nucleus"/>
    <property type="evidence" value="ECO:0007669"/>
    <property type="project" value="UniProtKB-SubCell"/>
</dbReference>
<evidence type="ECO:0000256" key="6">
    <source>
        <dbReference type="ARBA" id="ARBA00022833"/>
    </source>
</evidence>
<gene>
    <name evidence="14" type="primary">ZNF239</name>
    <name evidence="14" type="ORF">g.37208</name>
</gene>
<dbReference type="InterPro" id="IPR036236">
    <property type="entry name" value="Znf_C2H2_sf"/>
</dbReference>
<evidence type="ECO:0000259" key="13">
    <source>
        <dbReference type="PROSITE" id="PS50157"/>
    </source>
</evidence>
<evidence type="ECO:0000313" key="14">
    <source>
        <dbReference type="EMBL" id="JAC97461.1"/>
    </source>
</evidence>
<keyword evidence="4" id="KW-0677">Repeat</keyword>
<feature type="domain" description="C2H2-type" evidence="13">
    <location>
        <begin position="551"/>
        <end position="578"/>
    </location>
</feature>
<dbReference type="FunFam" id="3.30.160.60:FF:000446">
    <property type="entry name" value="Zinc finger protein"/>
    <property type="match status" value="1"/>
</dbReference>
<feature type="domain" description="C2H2-type" evidence="13">
    <location>
        <begin position="523"/>
        <end position="550"/>
    </location>
</feature>
<keyword evidence="10" id="KW-0539">Nucleus</keyword>
<keyword evidence="6" id="KW-0862">Zinc</keyword>
<evidence type="ECO:0000256" key="1">
    <source>
        <dbReference type="ARBA" id="ARBA00004123"/>
    </source>
</evidence>
<organism evidence="14">
    <name type="scientific">Zeugodacus cucurbitae</name>
    <name type="common">Melon fruit fly</name>
    <name type="synonym">Bactrocera cucurbitae</name>
    <dbReference type="NCBI Taxonomy" id="28588"/>
    <lineage>
        <taxon>Eukaryota</taxon>
        <taxon>Metazoa</taxon>
        <taxon>Ecdysozoa</taxon>
        <taxon>Arthropoda</taxon>
        <taxon>Hexapoda</taxon>
        <taxon>Insecta</taxon>
        <taxon>Pterygota</taxon>
        <taxon>Neoptera</taxon>
        <taxon>Endopterygota</taxon>
        <taxon>Diptera</taxon>
        <taxon>Brachycera</taxon>
        <taxon>Muscomorpha</taxon>
        <taxon>Tephritoidea</taxon>
        <taxon>Tephritidae</taxon>
        <taxon>Zeugodacus</taxon>
        <taxon>Zeugodacus</taxon>
    </lineage>
</organism>
<dbReference type="GeneID" id="105218952"/>
<dbReference type="PROSITE" id="PS00028">
    <property type="entry name" value="ZINC_FINGER_C2H2_1"/>
    <property type="match status" value="6"/>
</dbReference>
<evidence type="ECO:0000256" key="11">
    <source>
        <dbReference type="PROSITE-ProRule" id="PRU00042"/>
    </source>
</evidence>
<dbReference type="Gene3D" id="3.30.160.60">
    <property type="entry name" value="Classic Zinc Finger"/>
    <property type="match status" value="6"/>
</dbReference>
<feature type="region of interest" description="Disordered" evidence="12">
    <location>
        <begin position="252"/>
        <end position="283"/>
    </location>
</feature>
<evidence type="ECO:0000256" key="2">
    <source>
        <dbReference type="ARBA" id="ARBA00006991"/>
    </source>
</evidence>
<dbReference type="GO" id="GO:0000981">
    <property type="term" value="F:DNA-binding transcription factor activity, RNA polymerase II-specific"/>
    <property type="evidence" value="ECO:0007669"/>
    <property type="project" value="TreeGrafter"/>
</dbReference>
<dbReference type="InterPro" id="IPR013087">
    <property type="entry name" value="Znf_C2H2_type"/>
</dbReference>
<protein>
    <submittedName>
        <fullName evidence="14">Zinc finger protein 239</fullName>
    </submittedName>
</protein>
<dbReference type="FunFam" id="3.30.160.60:FF:000145">
    <property type="entry name" value="Zinc finger protein 574"/>
    <property type="match status" value="1"/>
</dbReference>
<feature type="domain" description="C2H2-type" evidence="13">
    <location>
        <begin position="34"/>
        <end position="62"/>
    </location>
</feature>
<dbReference type="EMBL" id="GBXI01016830">
    <property type="protein sequence ID" value="JAC97461.1"/>
    <property type="molecule type" value="Transcribed_RNA"/>
</dbReference>
<keyword evidence="5 11" id="KW-0863">Zinc-finger</keyword>
<reference evidence="14" key="2">
    <citation type="journal article" date="2015" name="Gigascience">
        <title>Reconstructing a comprehensive transcriptome assembly of a white-pupal translocated strain of the pest fruit fly Bactrocera cucurbitae.</title>
        <authorList>
            <person name="Sim S.B."/>
            <person name="Calla B."/>
            <person name="Hall B."/>
            <person name="DeRego T."/>
            <person name="Geib S.M."/>
        </authorList>
    </citation>
    <scope>NUCLEOTIDE SEQUENCE</scope>
</reference>
<dbReference type="Pfam" id="PF10545">
    <property type="entry name" value="MADF_DNA_bdg"/>
    <property type="match status" value="1"/>
</dbReference>
<dbReference type="SUPFAM" id="SSF57667">
    <property type="entry name" value="beta-beta-alpha zinc fingers"/>
    <property type="match status" value="4"/>
</dbReference>
<dbReference type="GO" id="GO:0008270">
    <property type="term" value="F:zinc ion binding"/>
    <property type="evidence" value="ECO:0007669"/>
    <property type="project" value="UniProtKB-KW"/>
</dbReference>
<dbReference type="FunFam" id="3.30.160.60:FF:000075">
    <property type="entry name" value="Putative zinc finger protein 536"/>
    <property type="match status" value="1"/>
</dbReference>
<feature type="domain" description="C2H2-type" evidence="13">
    <location>
        <begin position="579"/>
        <end position="601"/>
    </location>
</feature>
<evidence type="ECO:0000256" key="4">
    <source>
        <dbReference type="ARBA" id="ARBA00022737"/>
    </source>
</evidence>
<dbReference type="AlphaFoldDB" id="A0A0A1WEZ2"/>
<evidence type="ECO:0000256" key="3">
    <source>
        <dbReference type="ARBA" id="ARBA00022723"/>
    </source>
</evidence>
<dbReference type="GO" id="GO:0000978">
    <property type="term" value="F:RNA polymerase II cis-regulatory region sequence-specific DNA binding"/>
    <property type="evidence" value="ECO:0007669"/>
    <property type="project" value="TreeGrafter"/>
</dbReference>
<evidence type="ECO:0000256" key="5">
    <source>
        <dbReference type="ARBA" id="ARBA00022771"/>
    </source>
</evidence>
<reference evidence="14" key="1">
    <citation type="submission" date="2014-11" db="EMBL/GenBank/DDBJ databases">
        <authorList>
            <person name="Geib S."/>
        </authorList>
    </citation>
    <scope>NUCLEOTIDE SEQUENCE</scope>
</reference>
<dbReference type="InterPro" id="IPR006578">
    <property type="entry name" value="MADF-dom"/>
</dbReference>
<proteinExistence type="inferred from homology"/>